<name>A0A9D3WRB2_9SAUR</name>
<dbReference type="AlphaFoldDB" id="A0A9D3WRB2"/>
<reference evidence="2" key="1">
    <citation type="submission" date="2021-09" db="EMBL/GenBank/DDBJ databases">
        <title>The genome of Mauremys mutica provides insights into the evolution of semi-aquatic lifestyle.</title>
        <authorList>
            <person name="Gong S."/>
            <person name="Gao Y."/>
        </authorList>
    </citation>
    <scope>NUCLEOTIDE SEQUENCE</scope>
    <source>
        <strain evidence="2">MM-2020</strain>
        <tissue evidence="2">Muscle</tissue>
    </source>
</reference>
<dbReference type="Proteomes" id="UP000827986">
    <property type="component" value="Unassembled WGS sequence"/>
</dbReference>
<evidence type="ECO:0000313" key="3">
    <source>
        <dbReference type="Proteomes" id="UP000827986"/>
    </source>
</evidence>
<gene>
    <name evidence="2" type="ORF">KIL84_023239</name>
</gene>
<comment type="caution">
    <text evidence="2">The sequence shown here is derived from an EMBL/GenBank/DDBJ whole genome shotgun (WGS) entry which is preliminary data.</text>
</comment>
<dbReference type="EMBL" id="JAHDVG010000488">
    <property type="protein sequence ID" value="KAH1165680.1"/>
    <property type="molecule type" value="Genomic_DNA"/>
</dbReference>
<evidence type="ECO:0000256" key="1">
    <source>
        <dbReference type="SAM" id="Phobius"/>
    </source>
</evidence>
<protein>
    <submittedName>
        <fullName evidence="2">Uncharacterized protein</fullName>
    </submittedName>
</protein>
<feature type="non-terminal residue" evidence="2">
    <location>
        <position position="1"/>
    </location>
</feature>
<keyword evidence="1" id="KW-1133">Transmembrane helix</keyword>
<keyword evidence="1" id="KW-0472">Membrane</keyword>
<keyword evidence="1" id="KW-0812">Transmembrane</keyword>
<proteinExistence type="predicted"/>
<organism evidence="2 3">
    <name type="scientific">Mauremys mutica</name>
    <name type="common">yellowpond turtle</name>
    <dbReference type="NCBI Taxonomy" id="74926"/>
    <lineage>
        <taxon>Eukaryota</taxon>
        <taxon>Metazoa</taxon>
        <taxon>Chordata</taxon>
        <taxon>Craniata</taxon>
        <taxon>Vertebrata</taxon>
        <taxon>Euteleostomi</taxon>
        <taxon>Archelosauria</taxon>
        <taxon>Testudinata</taxon>
        <taxon>Testudines</taxon>
        <taxon>Cryptodira</taxon>
        <taxon>Durocryptodira</taxon>
        <taxon>Testudinoidea</taxon>
        <taxon>Geoemydidae</taxon>
        <taxon>Geoemydinae</taxon>
        <taxon>Mauremys</taxon>
    </lineage>
</organism>
<accession>A0A9D3WRB2</accession>
<keyword evidence="3" id="KW-1185">Reference proteome</keyword>
<sequence length="50" mass="5686">KESQESQKLKQDLIIAAMSVFLIISLLLMLGCSFLHYKLVTKDNTTSKQE</sequence>
<evidence type="ECO:0000313" key="2">
    <source>
        <dbReference type="EMBL" id="KAH1165680.1"/>
    </source>
</evidence>
<feature type="non-terminal residue" evidence="2">
    <location>
        <position position="50"/>
    </location>
</feature>
<feature type="transmembrane region" description="Helical" evidence="1">
    <location>
        <begin position="12"/>
        <end position="37"/>
    </location>
</feature>